<name>A0A9P6HNA2_9AGAM</name>
<sequence>MGTKSGMAPWFRPETDDWLAGIGFKGGECGLASSATFVATNLFSPLLLNQPIFTNTMSSLTNSAAMKGNTSCAAWGNLSLHSIHVASTNLASTTIINKLQSASREANMLTPERTHKDFFFRAPYLPFTKISHGNTTTYTRPRAPQYLDEIYPEEEQIRDQALDCMDDQANLWLPEMVFVNRCWASTIIHAQEEGNEFLQLHAHIERGLTNIGKEELLMIQEMEESMETEQGRRWDLERTVNRLLSRVTTMESTLNAVLVALHGSGSPEDLSALADDECRLPAGPMCTGQRACCGKDKHGPYSCADRLGKGQLMPIESESVPRTDGSVLFSPLHTPVPPPEEHRSILDPWMSNLQDIPVLELIAAAEEVKAMDFPQSRAIP</sequence>
<accession>A0A9P6HNA2</accession>
<comment type="caution">
    <text evidence="1">The sequence shown here is derived from an EMBL/GenBank/DDBJ whole genome shotgun (WGS) entry which is preliminary data.</text>
</comment>
<dbReference type="AlphaFoldDB" id="A0A9P6HNA2"/>
<evidence type="ECO:0000313" key="1">
    <source>
        <dbReference type="EMBL" id="KAF9790869.1"/>
    </source>
</evidence>
<reference evidence="1" key="2">
    <citation type="submission" date="2020-11" db="EMBL/GenBank/DDBJ databases">
        <authorList>
            <consortium name="DOE Joint Genome Institute"/>
            <person name="Kuo A."/>
            <person name="Miyauchi S."/>
            <person name="Kiss E."/>
            <person name="Drula E."/>
            <person name="Kohler A."/>
            <person name="Sanchez-Garcia M."/>
            <person name="Andreopoulos B."/>
            <person name="Barry K.W."/>
            <person name="Bonito G."/>
            <person name="Buee M."/>
            <person name="Carver A."/>
            <person name="Chen C."/>
            <person name="Cichocki N."/>
            <person name="Clum A."/>
            <person name="Culley D."/>
            <person name="Crous P.W."/>
            <person name="Fauchery L."/>
            <person name="Girlanda M."/>
            <person name="Hayes R."/>
            <person name="Keri Z."/>
            <person name="Labutti K."/>
            <person name="Lipzen A."/>
            <person name="Lombard V."/>
            <person name="Magnuson J."/>
            <person name="Maillard F."/>
            <person name="Morin E."/>
            <person name="Murat C."/>
            <person name="Nolan M."/>
            <person name="Ohm R."/>
            <person name="Pangilinan J."/>
            <person name="Pereira M."/>
            <person name="Perotto S."/>
            <person name="Peter M."/>
            <person name="Riley R."/>
            <person name="Sitrit Y."/>
            <person name="Stielow B."/>
            <person name="Szollosi G."/>
            <person name="Zifcakova L."/>
            <person name="Stursova M."/>
            <person name="Spatafora J.W."/>
            <person name="Tedersoo L."/>
            <person name="Vaario L.-M."/>
            <person name="Yamada A."/>
            <person name="Yan M."/>
            <person name="Wang P."/>
            <person name="Xu J."/>
            <person name="Bruns T."/>
            <person name="Baldrian P."/>
            <person name="Vilgalys R."/>
            <person name="Henrissat B."/>
            <person name="Grigoriev I.V."/>
            <person name="Hibbett D."/>
            <person name="Nagy L.G."/>
            <person name="Martin F.M."/>
        </authorList>
    </citation>
    <scope>NUCLEOTIDE SEQUENCE</scope>
    <source>
        <strain evidence="1">UH-Tt-Lm1</strain>
    </source>
</reference>
<gene>
    <name evidence="1" type="ORF">BJ322DRAFT_1017497</name>
</gene>
<proteinExistence type="predicted"/>
<reference evidence="1" key="1">
    <citation type="journal article" date="2020" name="Nat. Commun.">
        <title>Large-scale genome sequencing of mycorrhizal fungi provides insights into the early evolution of symbiotic traits.</title>
        <authorList>
            <person name="Miyauchi S."/>
            <person name="Kiss E."/>
            <person name="Kuo A."/>
            <person name="Drula E."/>
            <person name="Kohler A."/>
            <person name="Sanchez-Garcia M."/>
            <person name="Morin E."/>
            <person name="Andreopoulos B."/>
            <person name="Barry K.W."/>
            <person name="Bonito G."/>
            <person name="Buee M."/>
            <person name="Carver A."/>
            <person name="Chen C."/>
            <person name="Cichocki N."/>
            <person name="Clum A."/>
            <person name="Culley D."/>
            <person name="Crous P.W."/>
            <person name="Fauchery L."/>
            <person name="Girlanda M."/>
            <person name="Hayes R.D."/>
            <person name="Keri Z."/>
            <person name="LaButti K."/>
            <person name="Lipzen A."/>
            <person name="Lombard V."/>
            <person name="Magnuson J."/>
            <person name="Maillard F."/>
            <person name="Murat C."/>
            <person name="Nolan M."/>
            <person name="Ohm R.A."/>
            <person name="Pangilinan J."/>
            <person name="Pereira M.F."/>
            <person name="Perotto S."/>
            <person name="Peter M."/>
            <person name="Pfister S."/>
            <person name="Riley R."/>
            <person name="Sitrit Y."/>
            <person name="Stielow J.B."/>
            <person name="Szollosi G."/>
            <person name="Zifcakova L."/>
            <person name="Stursova M."/>
            <person name="Spatafora J.W."/>
            <person name="Tedersoo L."/>
            <person name="Vaario L.M."/>
            <person name="Yamada A."/>
            <person name="Yan M."/>
            <person name="Wang P."/>
            <person name="Xu J."/>
            <person name="Bruns T."/>
            <person name="Baldrian P."/>
            <person name="Vilgalys R."/>
            <person name="Dunand C."/>
            <person name="Henrissat B."/>
            <person name="Grigoriev I.V."/>
            <person name="Hibbett D."/>
            <person name="Nagy L.G."/>
            <person name="Martin F.M."/>
        </authorList>
    </citation>
    <scope>NUCLEOTIDE SEQUENCE</scope>
    <source>
        <strain evidence="1">UH-Tt-Lm1</strain>
    </source>
</reference>
<keyword evidence="2" id="KW-1185">Reference proteome</keyword>
<dbReference type="EMBL" id="WIUZ02000002">
    <property type="protein sequence ID" value="KAF9790869.1"/>
    <property type="molecule type" value="Genomic_DNA"/>
</dbReference>
<evidence type="ECO:0000313" key="2">
    <source>
        <dbReference type="Proteomes" id="UP000736335"/>
    </source>
</evidence>
<dbReference type="Proteomes" id="UP000736335">
    <property type="component" value="Unassembled WGS sequence"/>
</dbReference>
<organism evidence="1 2">
    <name type="scientific">Thelephora terrestris</name>
    <dbReference type="NCBI Taxonomy" id="56493"/>
    <lineage>
        <taxon>Eukaryota</taxon>
        <taxon>Fungi</taxon>
        <taxon>Dikarya</taxon>
        <taxon>Basidiomycota</taxon>
        <taxon>Agaricomycotina</taxon>
        <taxon>Agaricomycetes</taxon>
        <taxon>Thelephorales</taxon>
        <taxon>Thelephoraceae</taxon>
        <taxon>Thelephora</taxon>
    </lineage>
</organism>
<protein>
    <submittedName>
        <fullName evidence="1">Uncharacterized protein</fullName>
    </submittedName>
</protein>